<evidence type="ECO:0000313" key="6">
    <source>
        <dbReference type="EMBL" id="KFB98789.1"/>
    </source>
</evidence>
<keyword evidence="4" id="KW-0804">Transcription</keyword>
<dbReference type="FunFam" id="1.10.10.10:FF:000001">
    <property type="entry name" value="LysR family transcriptional regulator"/>
    <property type="match status" value="1"/>
</dbReference>
<dbReference type="PANTHER" id="PTHR30537">
    <property type="entry name" value="HTH-TYPE TRANSCRIPTIONAL REGULATOR"/>
    <property type="match status" value="1"/>
</dbReference>
<dbReference type="InterPro" id="IPR058163">
    <property type="entry name" value="LysR-type_TF_proteobact-type"/>
</dbReference>
<dbReference type="RefSeq" id="WP_038162676.1">
    <property type="nucleotide sequence ID" value="NZ_JMTB01000121.1"/>
</dbReference>
<dbReference type="PROSITE" id="PS50931">
    <property type="entry name" value="HTH_LYSR"/>
    <property type="match status" value="1"/>
</dbReference>
<dbReference type="GO" id="GO:0043565">
    <property type="term" value="F:sequence-specific DNA binding"/>
    <property type="evidence" value="ECO:0007669"/>
    <property type="project" value="TreeGrafter"/>
</dbReference>
<comment type="caution">
    <text evidence="6">The sequence shown here is derived from an EMBL/GenBank/DDBJ whole genome shotgun (WGS) entry which is preliminary data.</text>
</comment>
<evidence type="ECO:0000313" key="7">
    <source>
        <dbReference type="Proteomes" id="UP000028630"/>
    </source>
</evidence>
<feature type="domain" description="HTH lysR-type" evidence="5">
    <location>
        <begin position="6"/>
        <end position="61"/>
    </location>
</feature>
<dbReference type="eggNOG" id="COG0583">
    <property type="taxonomic scope" value="Bacteria"/>
</dbReference>
<proteinExistence type="inferred from homology"/>
<keyword evidence="7" id="KW-1185">Reference proteome</keyword>
<dbReference type="PANTHER" id="PTHR30537:SF1">
    <property type="entry name" value="HTH-TYPE TRANSCRIPTIONAL REGULATOR PGRR"/>
    <property type="match status" value="1"/>
</dbReference>
<dbReference type="Pfam" id="PF00126">
    <property type="entry name" value="HTH_1"/>
    <property type="match status" value="1"/>
</dbReference>
<accession>A0A084ZMU5</accession>
<dbReference type="SUPFAM" id="SSF46785">
    <property type="entry name" value="Winged helix' DNA-binding domain"/>
    <property type="match status" value="1"/>
</dbReference>
<dbReference type="InterPro" id="IPR036388">
    <property type="entry name" value="WH-like_DNA-bd_sf"/>
</dbReference>
<dbReference type="InterPro" id="IPR000847">
    <property type="entry name" value="LysR_HTH_N"/>
</dbReference>
<dbReference type="InterPro" id="IPR005119">
    <property type="entry name" value="LysR_subst-bd"/>
</dbReference>
<dbReference type="OrthoDB" id="9813056at2"/>
<dbReference type="SUPFAM" id="SSF53850">
    <property type="entry name" value="Periplasmic binding protein-like II"/>
    <property type="match status" value="1"/>
</dbReference>
<keyword evidence="3" id="KW-0238">DNA-binding</keyword>
<reference evidence="7" key="1">
    <citation type="submission" date="2014-05" db="EMBL/GenBank/DDBJ databases">
        <title>ATOL: Assembling a taxonomically balanced genome-scale reconstruction of the evolutionary history of the Enterobacteriaceae.</title>
        <authorList>
            <person name="Plunkett G. III"/>
            <person name="Neeno-Eckwall E.C."/>
            <person name="Glasner J.D."/>
            <person name="Perna N.T."/>
        </authorList>
    </citation>
    <scope>NUCLEOTIDE SEQUENCE [LARGE SCALE GENOMIC DNA]</scope>
    <source>
        <strain evidence="7">ATCC 49490</strain>
    </source>
</reference>
<dbReference type="GO" id="GO:0003700">
    <property type="term" value="F:DNA-binding transcription factor activity"/>
    <property type="evidence" value="ECO:0007669"/>
    <property type="project" value="InterPro"/>
</dbReference>
<dbReference type="Gene3D" id="3.40.190.290">
    <property type="match status" value="1"/>
</dbReference>
<dbReference type="AlphaFoldDB" id="A0A084ZMU5"/>
<gene>
    <name evidence="6" type="ORF">GTGU_04460</name>
</gene>
<dbReference type="InterPro" id="IPR036390">
    <property type="entry name" value="WH_DNA-bd_sf"/>
</dbReference>
<dbReference type="EMBL" id="JMTB01000121">
    <property type="protein sequence ID" value="KFB98789.1"/>
    <property type="molecule type" value="Genomic_DNA"/>
</dbReference>
<sequence length="308" mass="34174">MHRSGLTELEVVMAVVRRGSFRGAAQELGMSATAVSNAIAGLESRLQTRLFNRTTRSVALTDAGQRFVARIGPALQEIRQASEEIHSDSGEPAGTLRLNVPNNIGALFLDELLIDYMRRYPKMRVETVSEARMIDIVAEGYDAGIRLAESVPQDMIAIPLTKDLRQRVVATPDYFARYGTPETPDDLLHHQGVGMRMSHGGIYRWELERRGERYELAVPPRFATSDLHASIRVVKAGLGIGFLPELYIQQELDGGELVSVLDEWAQPFGGLRLYYPGHRHVPPGLRALVALVRERGVYPHAPLADIMA</sequence>
<evidence type="ECO:0000256" key="3">
    <source>
        <dbReference type="ARBA" id="ARBA00023125"/>
    </source>
</evidence>
<organism evidence="6 7">
    <name type="scientific">Trabulsiella guamensis ATCC 49490</name>
    <dbReference type="NCBI Taxonomy" id="1005994"/>
    <lineage>
        <taxon>Bacteria</taxon>
        <taxon>Pseudomonadati</taxon>
        <taxon>Pseudomonadota</taxon>
        <taxon>Gammaproteobacteria</taxon>
        <taxon>Enterobacterales</taxon>
        <taxon>Enterobacteriaceae</taxon>
        <taxon>Trabulsiella</taxon>
    </lineage>
</organism>
<evidence type="ECO:0000259" key="5">
    <source>
        <dbReference type="PROSITE" id="PS50931"/>
    </source>
</evidence>
<evidence type="ECO:0000256" key="1">
    <source>
        <dbReference type="ARBA" id="ARBA00009437"/>
    </source>
</evidence>
<evidence type="ECO:0000256" key="4">
    <source>
        <dbReference type="ARBA" id="ARBA00023163"/>
    </source>
</evidence>
<keyword evidence="2" id="KW-0805">Transcription regulation</keyword>
<protein>
    <submittedName>
        <fullName evidence="6">LysR family transcriptional regulator</fullName>
    </submittedName>
</protein>
<comment type="similarity">
    <text evidence="1">Belongs to the LysR transcriptional regulatory family.</text>
</comment>
<name>A0A084ZMU5_9ENTR</name>
<dbReference type="GO" id="GO:0006351">
    <property type="term" value="P:DNA-templated transcription"/>
    <property type="evidence" value="ECO:0007669"/>
    <property type="project" value="TreeGrafter"/>
</dbReference>
<dbReference type="Pfam" id="PF03466">
    <property type="entry name" value="LysR_substrate"/>
    <property type="match status" value="1"/>
</dbReference>
<evidence type="ECO:0000256" key="2">
    <source>
        <dbReference type="ARBA" id="ARBA00023015"/>
    </source>
</evidence>
<dbReference type="Gene3D" id="1.10.10.10">
    <property type="entry name" value="Winged helix-like DNA-binding domain superfamily/Winged helix DNA-binding domain"/>
    <property type="match status" value="1"/>
</dbReference>
<dbReference type="Proteomes" id="UP000028630">
    <property type="component" value="Unassembled WGS sequence"/>
</dbReference>